<gene>
    <name evidence="2" type="ORF">scyTo_0015031</name>
</gene>
<evidence type="ECO:0000256" key="1">
    <source>
        <dbReference type="SAM" id="MobiDB-lite"/>
    </source>
</evidence>
<reference evidence="2 3" key="1">
    <citation type="journal article" date="2018" name="Nat. Ecol. Evol.">
        <title>Shark genomes provide insights into elasmobranch evolution and the origin of vertebrates.</title>
        <authorList>
            <person name="Hara Y"/>
            <person name="Yamaguchi K"/>
            <person name="Onimaru K"/>
            <person name="Kadota M"/>
            <person name="Koyanagi M"/>
            <person name="Keeley SD"/>
            <person name="Tatsumi K"/>
            <person name="Tanaka K"/>
            <person name="Motone F"/>
            <person name="Kageyama Y"/>
            <person name="Nozu R"/>
            <person name="Adachi N"/>
            <person name="Nishimura O"/>
            <person name="Nakagawa R"/>
            <person name="Tanegashima C"/>
            <person name="Kiyatake I"/>
            <person name="Matsumoto R"/>
            <person name="Murakumo K"/>
            <person name="Nishida K"/>
            <person name="Terakita A"/>
            <person name="Kuratani S"/>
            <person name="Sato K"/>
            <person name="Hyodo S Kuraku.S."/>
        </authorList>
    </citation>
    <scope>NUCLEOTIDE SEQUENCE [LARGE SCALE GENOMIC DNA]</scope>
</reference>
<evidence type="ECO:0000313" key="2">
    <source>
        <dbReference type="EMBL" id="GCB66668.1"/>
    </source>
</evidence>
<comment type="caution">
    <text evidence="2">The sequence shown here is derived from an EMBL/GenBank/DDBJ whole genome shotgun (WGS) entry which is preliminary data.</text>
</comment>
<dbReference type="AlphaFoldDB" id="A0A401P0L0"/>
<keyword evidence="3" id="KW-1185">Reference proteome</keyword>
<accession>A0A401P0L0</accession>
<organism evidence="2 3">
    <name type="scientific">Scyliorhinus torazame</name>
    <name type="common">Cloudy catshark</name>
    <name type="synonym">Catulus torazame</name>
    <dbReference type="NCBI Taxonomy" id="75743"/>
    <lineage>
        <taxon>Eukaryota</taxon>
        <taxon>Metazoa</taxon>
        <taxon>Chordata</taxon>
        <taxon>Craniata</taxon>
        <taxon>Vertebrata</taxon>
        <taxon>Chondrichthyes</taxon>
        <taxon>Elasmobranchii</taxon>
        <taxon>Galeomorphii</taxon>
        <taxon>Galeoidea</taxon>
        <taxon>Carcharhiniformes</taxon>
        <taxon>Scyliorhinidae</taxon>
        <taxon>Scyliorhinus</taxon>
    </lineage>
</organism>
<sequence length="80" mass="9322">MGWMATCQFLRLHHFRNPAQHEAKGYVVADGTPEPHLWLFFRLQTWIDCKTVRKPACHPLSQADERNGNSCSEEQEQPKD</sequence>
<dbReference type="EMBL" id="BFAA01008318">
    <property type="protein sequence ID" value="GCB66668.1"/>
    <property type="molecule type" value="Genomic_DNA"/>
</dbReference>
<evidence type="ECO:0000313" key="3">
    <source>
        <dbReference type="Proteomes" id="UP000288216"/>
    </source>
</evidence>
<dbReference type="Proteomes" id="UP000288216">
    <property type="component" value="Unassembled WGS sequence"/>
</dbReference>
<feature type="region of interest" description="Disordered" evidence="1">
    <location>
        <begin position="58"/>
        <end position="80"/>
    </location>
</feature>
<proteinExistence type="predicted"/>
<protein>
    <submittedName>
        <fullName evidence="2">Uncharacterized protein</fullName>
    </submittedName>
</protein>
<name>A0A401P0L0_SCYTO</name>